<dbReference type="GO" id="GO:0005509">
    <property type="term" value="F:calcium ion binding"/>
    <property type="evidence" value="ECO:0007669"/>
    <property type="project" value="InterPro"/>
</dbReference>
<keyword evidence="7" id="KW-1185">Reference proteome</keyword>
<dbReference type="Gene3D" id="3.40.50.1470">
    <property type="entry name" value="Peptidyl-tRNA hydrolase"/>
    <property type="match status" value="1"/>
</dbReference>
<dbReference type="InterPro" id="IPR018502">
    <property type="entry name" value="Annexin_repeat"/>
</dbReference>
<evidence type="ECO:0000256" key="2">
    <source>
        <dbReference type="ARBA" id="ARBA00022737"/>
    </source>
</evidence>
<dbReference type="GO" id="GO:0004045">
    <property type="term" value="F:peptidyl-tRNA hydrolase activity"/>
    <property type="evidence" value="ECO:0007669"/>
    <property type="project" value="InterPro"/>
</dbReference>
<dbReference type="InterPro" id="IPR011990">
    <property type="entry name" value="TPR-like_helical_dom_sf"/>
</dbReference>
<dbReference type="Gene3D" id="1.25.40.10">
    <property type="entry name" value="Tetratricopeptide repeat domain"/>
    <property type="match status" value="4"/>
</dbReference>
<keyword evidence="2" id="KW-0677">Repeat</keyword>
<dbReference type="InterPro" id="IPR033443">
    <property type="entry name" value="PROP1-like_PPR_dom"/>
</dbReference>
<dbReference type="PROSITE" id="PS51375">
    <property type="entry name" value="PPR"/>
    <property type="match status" value="6"/>
</dbReference>
<feature type="repeat" description="PPR" evidence="4">
    <location>
        <begin position="295"/>
        <end position="329"/>
    </location>
</feature>
<organism evidence="6 7">
    <name type="scientific">Glycine soja</name>
    <name type="common">Wild soybean</name>
    <dbReference type="NCBI Taxonomy" id="3848"/>
    <lineage>
        <taxon>Eukaryota</taxon>
        <taxon>Viridiplantae</taxon>
        <taxon>Streptophyta</taxon>
        <taxon>Embryophyta</taxon>
        <taxon>Tracheophyta</taxon>
        <taxon>Spermatophyta</taxon>
        <taxon>Magnoliopsida</taxon>
        <taxon>eudicotyledons</taxon>
        <taxon>Gunneridae</taxon>
        <taxon>Pentapetalae</taxon>
        <taxon>rosids</taxon>
        <taxon>fabids</taxon>
        <taxon>Fabales</taxon>
        <taxon>Fabaceae</taxon>
        <taxon>Papilionoideae</taxon>
        <taxon>50 kb inversion clade</taxon>
        <taxon>NPAAA clade</taxon>
        <taxon>indigoferoid/millettioid clade</taxon>
        <taxon>Phaseoleae</taxon>
        <taxon>Glycine</taxon>
        <taxon>Glycine subgen. Soja</taxon>
    </lineage>
</organism>
<sequence length="860" mass="96945">MSIRWPRVLTPTYLSQIIKTQKNPLKALNIFNEAKSRYPNYYHNGPVYATMISILGTSGRLNEMRDVIEQMKEDSCECKDSVFVSVIKTYANAGLVDEAISLYKSIPRFNCVNWTESFNTMLQIMVKENRLEIAHRLFVESSCGWEVRSLVRALNLLMYALCQKSRSDLALQLFQEMDYQSCYPNRDSYAILMKGLCQDRRLHEATHLLYSMFWRISQKGNGEDIVVYRTLLDALCDAGKFEEAEEILGKILRKGLKAPKRCHSRLDLDQLSDGKDIESAKRMIHEALIKGSVPSLASYNAMAVDLYSEGKIDEADKVIIEMQVRGFKPTHSIFEAKVAALCKVSKVDEAIKVIEEDMVKVNCLPTAKVYNILLKNLCNVGNSTAILESLNKMSSKVGCTGDRDTYSILLEMLCGERRYLEASQLLEKMSIKSYWPCTNSYNSLIRGLCSIGRQYEAVMWLEDMISQGKLPEISVWNSLASLFCNSEKIKVSSETFSRLRRKTLIVSGLAESKKEHEVELLNKLEAGLRVKTVRLCWQGVIIVKLNTFRNEAIRERVGVAPIVEKMVENRLRWFGHVERRPVDSVVRRVDQMERRQTIRGRGRPKKTIREVIKKDLEINGMDRSMMVDDDYGKVDVGYGTDEKAVLLVLGHRNAQQRKEIRETYRQLYNESLIDHLNSELSACFNEPGRTVWEGFDTGTRAAAAGGVTTVVDMPLNNHPTTVSKETLKLKMHAWTIYNPSPSVLTTSLLQCFDSIPSIGKEIKGLGFDPLLGYGLITGEAVGVQTIGEVPILLAKPQTYMNFSGESVFDETSLPNGVLRLQPKGGHGHLNELKNVMGQLDGCSAFPQLAVGIGNPPGTMD</sequence>
<dbReference type="InterPro" id="IPR050667">
    <property type="entry name" value="PPR-containing_protein"/>
</dbReference>
<dbReference type="Proteomes" id="UP000289340">
    <property type="component" value="Chromosome 9"/>
</dbReference>
<dbReference type="SUPFAM" id="SSF51556">
    <property type="entry name" value="Metallo-dependent hydrolases"/>
    <property type="match status" value="1"/>
</dbReference>
<evidence type="ECO:0000313" key="7">
    <source>
        <dbReference type="Proteomes" id="UP000289340"/>
    </source>
</evidence>
<dbReference type="EMBL" id="QZWG01000009">
    <property type="protein sequence ID" value="RZB92465.1"/>
    <property type="molecule type" value="Genomic_DNA"/>
</dbReference>
<feature type="repeat" description="PPR" evidence="4">
    <location>
        <begin position="44"/>
        <end position="78"/>
    </location>
</feature>
<dbReference type="InterPro" id="IPR032466">
    <property type="entry name" value="Metal_Hydrolase"/>
</dbReference>
<dbReference type="Pfam" id="PF00191">
    <property type="entry name" value="Annexin"/>
    <property type="match status" value="1"/>
</dbReference>
<dbReference type="SUPFAM" id="SSF53178">
    <property type="entry name" value="Peptidyl-tRNA hydrolase-like"/>
    <property type="match status" value="1"/>
</dbReference>
<dbReference type="Gene3D" id="1.10.220.10">
    <property type="entry name" value="Annexin"/>
    <property type="match status" value="1"/>
</dbReference>
<dbReference type="AlphaFoldDB" id="A0A445J2A2"/>
<name>A0A445J2A2_GLYSO</name>
<dbReference type="PANTHER" id="PTHR47939:SF1">
    <property type="entry name" value="OS04G0684500 PROTEIN"/>
    <property type="match status" value="1"/>
</dbReference>
<evidence type="ECO:0000259" key="5">
    <source>
        <dbReference type="Pfam" id="PF17177"/>
    </source>
</evidence>
<dbReference type="SUPFAM" id="SSF47874">
    <property type="entry name" value="Annexin"/>
    <property type="match status" value="1"/>
</dbReference>
<proteinExistence type="inferred from homology"/>
<dbReference type="InterPro" id="IPR002885">
    <property type="entry name" value="PPR_rpt"/>
</dbReference>
<accession>A0A445J2A2</accession>
<dbReference type="Pfam" id="PF13041">
    <property type="entry name" value="PPR_2"/>
    <property type="match status" value="1"/>
</dbReference>
<dbReference type="Pfam" id="PF01535">
    <property type="entry name" value="PPR"/>
    <property type="match status" value="4"/>
</dbReference>
<dbReference type="Gene3D" id="3.20.20.140">
    <property type="entry name" value="Metal-dependent hydrolases"/>
    <property type="match status" value="1"/>
</dbReference>
<reference evidence="6 7" key="1">
    <citation type="submission" date="2018-09" db="EMBL/GenBank/DDBJ databases">
        <title>A high-quality reference genome of wild soybean provides a powerful tool to mine soybean genomes.</title>
        <authorList>
            <person name="Xie M."/>
            <person name="Chung C.Y.L."/>
            <person name="Li M.-W."/>
            <person name="Wong F.-L."/>
            <person name="Chan T.-F."/>
            <person name="Lam H.-M."/>
        </authorList>
    </citation>
    <scope>NUCLEOTIDE SEQUENCE [LARGE SCALE GENOMIC DNA]</scope>
    <source>
        <strain evidence="7">cv. W05</strain>
        <tissue evidence="6">Hypocotyl of etiolated seedlings</tissue>
    </source>
</reference>
<dbReference type="Pfam" id="PF17177">
    <property type="entry name" value="PPR_long"/>
    <property type="match status" value="1"/>
</dbReference>
<dbReference type="GO" id="GO:0005544">
    <property type="term" value="F:calcium-dependent phospholipid binding"/>
    <property type="evidence" value="ECO:0007669"/>
    <property type="project" value="InterPro"/>
</dbReference>
<keyword evidence="3" id="KW-0041">Annexin</keyword>
<comment type="similarity">
    <text evidence="1">Belongs to the PPR family. P subfamily.</text>
</comment>
<protein>
    <submittedName>
        <fullName evidence="6">Pentatricopeptide repeat-containing protein</fullName>
    </submittedName>
</protein>
<feature type="repeat" description="PPR" evidence="4">
    <location>
        <begin position="150"/>
        <end position="184"/>
    </location>
</feature>
<evidence type="ECO:0000256" key="4">
    <source>
        <dbReference type="PROSITE-ProRule" id="PRU00708"/>
    </source>
</evidence>
<dbReference type="InterPro" id="IPR037104">
    <property type="entry name" value="Annexin_sf"/>
</dbReference>
<feature type="domain" description="PROP1-like PPR" evidence="5">
    <location>
        <begin position="277"/>
        <end position="416"/>
    </location>
</feature>
<feature type="repeat" description="PPR" evidence="4">
    <location>
        <begin position="224"/>
        <end position="258"/>
    </location>
</feature>
<feature type="repeat" description="PPR" evidence="4">
    <location>
        <begin position="437"/>
        <end position="471"/>
    </location>
</feature>
<feature type="repeat" description="PPR" evidence="4">
    <location>
        <begin position="402"/>
        <end position="436"/>
    </location>
</feature>
<evidence type="ECO:0000313" key="6">
    <source>
        <dbReference type="EMBL" id="RZB92465.1"/>
    </source>
</evidence>
<dbReference type="SMART" id="SM00335">
    <property type="entry name" value="ANX"/>
    <property type="match status" value="1"/>
</dbReference>
<dbReference type="InterPro" id="IPR036416">
    <property type="entry name" value="Pept_tRNA_hydro_sf"/>
</dbReference>
<evidence type="ECO:0000256" key="1">
    <source>
        <dbReference type="ARBA" id="ARBA00007626"/>
    </source>
</evidence>
<gene>
    <name evidence="6" type="ORF">D0Y65_024445</name>
</gene>
<evidence type="ECO:0000256" key="3">
    <source>
        <dbReference type="ARBA" id="ARBA00023216"/>
    </source>
</evidence>
<comment type="caution">
    <text evidence="6">The sequence shown here is derived from an EMBL/GenBank/DDBJ whole genome shotgun (WGS) entry which is preliminary data.</text>
</comment>
<dbReference type="NCBIfam" id="TIGR00756">
    <property type="entry name" value="PPR"/>
    <property type="match status" value="4"/>
</dbReference>
<dbReference type="PANTHER" id="PTHR47939">
    <property type="entry name" value="MEMBRANE-ASSOCIATED SALT-INDUCIBLE PROTEIN-LIKE"/>
    <property type="match status" value="1"/>
</dbReference>